<organism evidence="1 2">
    <name type="scientific">Lacipirellula limnantheis</name>
    <dbReference type="NCBI Taxonomy" id="2528024"/>
    <lineage>
        <taxon>Bacteria</taxon>
        <taxon>Pseudomonadati</taxon>
        <taxon>Planctomycetota</taxon>
        <taxon>Planctomycetia</taxon>
        <taxon>Pirellulales</taxon>
        <taxon>Lacipirellulaceae</taxon>
        <taxon>Lacipirellula</taxon>
    </lineage>
</organism>
<dbReference type="Proteomes" id="UP000317909">
    <property type="component" value="Chromosome"/>
</dbReference>
<dbReference type="AlphaFoldDB" id="A0A517U5W0"/>
<dbReference type="EMBL" id="CP036339">
    <property type="protein sequence ID" value="QDT76019.1"/>
    <property type="molecule type" value="Genomic_DNA"/>
</dbReference>
<keyword evidence="2" id="KW-1185">Reference proteome</keyword>
<evidence type="ECO:0000313" key="1">
    <source>
        <dbReference type="EMBL" id="QDT76019.1"/>
    </source>
</evidence>
<gene>
    <name evidence="1" type="ORF">I41_52640</name>
</gene>
<name>A0A517U5W0_9BACT</name>
<dbReference type="KEGG" id="llh:I41_52640"/>
<proteinExistence type="predicted"/>
<evidence type="ECO:0000313" key="2">
    <source>
        <dbReference type="Proteomes" id="UP000317909"/>
    </source>
</evidence>
<protein>
    <submittedName>
        <fullName evidence="1">Uncharacterized protein</fullName>
    </submittedName>
</protein>
<reference evidence="1 2" key="1">
    <citation type="submission" date="2019-02" db="EMBL/GenBank/DDBJ databases">
        <title>Deep-cultivation of Planctomycetes and their phenomic and genomic characterization uncovers novel biology.</title>
        <authorList>
            <person name="Wiegand S."/>
            <person name="Jogler M."/>
            <person name="Boedeker C."/>
            <person name="Pinto D."/>
            <person name="Vollmers J."/>
            <person name="Rivas-Marin E."/>
            <person name="Kohn T."/>
            <person name="Peeters S.H."/>
            <person name="Heuer A."/>
            <person name="Rast P."/>
            <person name="Oberbeckmann S."/>
            <person name="Bunk B."/>
            <person name="Jeske O."/>
            <person name="Meyerdierks A."/>
            <person name="Storesund J.E."/>
            <person name="Kallscheuer N."/>
            <person name="Luecker S."/>
            <person name="Lage O.M."/>
            <person name="Pohl T."/>
            <person name="Merkel B.J."/>
            <person name="Hornburger P."/>
            <person name="Mueller R.-W."/>
            <person name="Bruemmer F."/>
            <person name="Labrenz M."/>
            <person name="Spormann A.M."/>
            <person name="Op den Camp H."/>
            <person name="Overmann J."/>
            <person name="Amann R."/>
            <person name="Jetten M.S.M."/>
            <person name="Mascher T."/>
            <person name="Medema M.H."/>
            <person name="Devos D.P."/>
            <person name="Kaster A.-K."/>
            <person name="Ovreas L."/>
            <person name="Rohde M."/>
            <person name="Galperin M.Y."/>
            <person name="Jogler C."/>
        </authorList>
    </citation>
    <scope>NUCLEOTIDE SEQUENCE [LARGE SCALE GENOMIC DNA]</scope>
    <source>
        <strain evidence="1 2">I41</strain>
    </source>
</reference>
<accession>A0A517U5W0</accession>
<sequence>MELYTVIDHTVRYEMKTQRPTTRAERRAKNPATLPAKWEPKFVDTADQRLKTIKLIRRRLGRLVEEAGCDSFQKELLAENAIFVAVQLETMRVNALEGKSFDAGVYTQMVNCLSGLLAKLGLNKQAAQVESLSTILAESRRAK</sequence>